<proteinExistence type="inferred from homology"/>
<dbReference type="Pfam" id="PF03773">
    <property type="entry name" value="ArsP_1"/>
    <property type="match status" value="1"/>
</dbReference>
<feature type="transmembrane region" description="Helical" evidence="7">
    <location>
        <begin position="241"/>
        <end position="263"/>
    </location>
</feature>
<evidence type="ECO:0000313" key="9">
    <source>
        <dbReference type="Proteomes" id="UP000019486"/>
    </source>
</evidence>
<evidence type="ECO:0000256" key="4">
    <source>
        <dbReference type="ARBA" id="ARBA00022692"/>
    </source>
</evidence>
<keyword evidence="6 7" id="KW-0472">Membrane</keyword>
<comment type="subcellular location">
    <subcellularLocation>
        <location evidence="1">Cell membrane</location>
        <topology evidence="1">Multi-pass membrane protein</topology>
    </subcellularLocation>
</comment>
<keyword evidence="4 7" id="KW-0812">Transmembrane</keyword>
<name>W9H8V0_9PROT</name>
<feature type="transmembrane region" description="Helical" evidence="7">
    <location>
        <begin position="303"/>
        <end position="323"/>
    </location>
</feature>
<evidence type="ECO:0000256" key="1">
    <source>
        <dbReference type="ARBA" id="ARBA00004651"/>
    </source>
</evidence>
<dbReference type="STRING" id="1385369.N825_00815"/>
<feature type="transmembrane region" description="Helical" evidence="7">
    <location>
        <begin position="343"/>
        <end position="363"/>
    </location>
</feature>
<comment type="similarity">
    <text evidence="2">Belongs to the UPF0718 family.</text>
</comment>
<reference evidence="8 9" key="1">
    <citation type="submission" date="2013-08" db="EMBL/GenBank/DDBJ databases">
        <title>The genome sequence of Skermanella stibiiresistens.</title>
        <authorList>
            <person name="Zhu W."/>
            <person name="Wang G."/>
        </authorList>
    </citation>
    <scope>NUCLEOTIDE SEQUENCE [LARGE SCALE GENOMIC DNA]</scope>
    <source>
        <strain evidence="8 9">SB22</strain>
    </source>
</reference>
<dbReference type="InterPro" id="IPR005524">
    <property type="entry name" value="DUF318"/>
</dbReference>
<comment type="caution">
    <text evidence="8">The sequence shown here is derived from an EMBL/GenBank/DDBJ whole genome shotgun (WGS) entry which is preliminary data.</text>
</comment>
<feature type="transmembrane region" description="Helical" evidence="7">
    <location>
        <begin position="202"/>
        <end position="221"/>
    </location>
</feature>
<evidence type="ECO:0000256" key="6">
    <source>
        <dbReference type="ARBA" id="ARBA00023136"/>
    </source>
</evidence>
<organism evidence="8 9">
    <name type="scientific">Skermanella stibiiresistens SB22</name>
    <dbReference type="NCBI Taxonomy" id="1385369"/>
    <lineage>
        <taxon>Bacteria</taxon>
        <taxon>Pseudomonadati</taxon>
        <taxon>Pseudomonadota</taxon>
        <taxon>Alphaproteobacteria</taxon>
        <taxon>Rhodospirillales</taxon>
        <taxon>Azospirillaceae</taxon>
        <taxon>Skermanella</taxon>
    </lineage>
</organism>
<dbReference type="EMBL" id="AVFL01000001">
    <property type="protein sequence ID" value="EWY42489.1"/>
    <property type="molecule type" value="Genomic_DNA"/>
</dbReference>
<accession>W9H8V0</accession>
<feature type="transmembrane region" description="Helical" evidence="7">
    <location>
        <begin position="21"/>
        <end position="41"/>
    </location>
</feature>
<dbReference type="AlphaFoldDB" id="W9H8V0"/>
<dbReference type="PATRIC" id="fig|1385369.3.peg.159"/>
<dbReference type="PANTHER" id="PTHR42775">
    <property type="entry name" value="PERMEASE RV2963-RELATED"/>
    <property type="match status" value="1"/>
</dbReference>
<dbReference type="Proteomes" id="UP000019486">
    <property type="component" value="Unassembled WGS sequence"/>
</dbReference>
<dbReference type="InterPro" id="IPR053166">
    <property type="entry name" value="UPF0718_permease"/>
</dbReference>
<feature type="transmembrane region" description="Helical" evidence="7">
    <location>
        <begin position="270"/>
        <end position="291"/>
    </location>
</feature>
<feature type="transmembrane region" description="Helical" evidence="7">
    <location>
        <begin position="91"/>
        <end position="115"/>
    </location>
</feature>
<evidence type="ECO:0000313" key="8">
    <source>
        <dbReference type="EMBL" id="EWY42489.1"/>
    </source>
</evidence>
<dbReference type="PANTHER" id="PTHR42775:SF1">
    <property type="entry name" value="PERMEASE RV2963-RELATED"/>
    <property type="match status" value="1"/>
</dbReference>
<keyword evidence="3" id="KW-1003">Cell membrane</keyword>
<protein>
    <submittedName>
        <fullName evidence="8">Permease</fullName>
    </submittedName>
</protein>
<evidence type="ECO:0000256" key="7">
    <source>
        <dbReference type="SAM" id="Phobius"/>
    </source>
</evidence>
<keyword evidence="9" id="KW-1185">Reference proteome</keyword>
<evidence type="ECO:0000256" key="3">
    <source>
        <dbReference type="ARBA" id="ARBA00022475"/>
    </source>
</evidence>
<gene>
    <name evidence="8" type="ORF">N825_00815</name>
</gene>
<dbReference type="GO" id="GO:0005886">
    <property type="term" value="C:plasma membrane"/>
    <property type="evidence" value="ECO:0007669"/>
    <property type="project" value="UniProtKB-SubCell"/>
</dbReference>
<feature type="transmembrane region" description="Helical" evidence="7">
    <location>
        <begin position="121"/>
        <end position="142"/>
    </location>
</feature>
<keyword evidence="5 7" id="KW-1133">Transmembrane helix</keyword>
<evidence type="ECO:0000256" key="5">
    <source>
        <dbReference type="ARBA" id="ARBA00022989"/>
    </source>
</evidence>
<feature type="transmembrane region" description="Helical" evidence="7">
    <location>
        <begin position="61"/>
        <end position="79"/>
    </location>
</feature>
<evidence type="ECO:0000256" key="2">
    <source>
        <dbReference type="ARBA" id="ARBA00006386"/>
    </source>
</evidence>
<sequence>MNGQESMDQVWQAFYTGAGMLWQALWALIFGYIISAGIQVLVSREQMGKALGERGPKQAGLASLFGFISSSCSFAALAASRSVLVKGAHPVNSLAFLIASTNLVIELGIVLWVLLGWRFTLANILLGLLMVLYAYLLTALWFPSGLAEEGKRHAEKAQQSEGMDMQHDGGQGSWRQKLTSHAGWRQIAHAFFMEWAMVWKEILLGFTVAGFISIFVPQAFWDFLFVGNSENPSFWAVVENAAIAPVVAFFTFIGSMGNVPLAAMLWSKQVSLGGVMSFLGADLVAATVVWIHGKYYGWKYAGYLSLVMYVCMVAAGITVHYLYDLTGLTPTERPSLQEMVRFAIDYTFFLNLAFGAAAAWLFYLHFTGGHGQQHQEHGQEHQGRPAHEKA</sequence>